<evidence type="ECO:0000313" key="2">
    <source>
        <dbReference type="Proteomes" id="UP000467841"/>
    </source>
</evidence>
<dbReference type="InterPro" id="IPR040256">
    <property type="entry name" value="At4g02000-like"/>
</dbReference>
<dbReference type="PANTHER" id="PTHR31286">
    <property type="entry name" value="GLYCINE-RICH CELL WALL STRUCTURAL PROTEIN 1.8-LIKE"/>
    <property type="match status" value="1"/>
</dbReference>
<gene>
    <name evidence="1" type="ORF">MERR_LOCUS14797</name>
</gene>
<accession>A0A6D2IIY4</accession>
<comment type="caution">
    <text evidence="1">The sequence shown here is derived from an EMBL/GenBank/DDBJ whole genome shotgun (WGS) entry which is preliminary data.</text>
</comment>
<dbReference type="PANTHER" id="PTHR31286:SF181">
    <property type="entry name" value="ZINC KNUCKLE (CCHC-TYPE) FAMILY PROTEIN"/>
    <property type="match status" value="1"/>
</dbReference>
<protein>
    <submittedName>
        <fullName evidence="1">Uncharacterized protein</fullName>
    </submittedName>
</protein>
<keyword evidence="2" id="KW-1185">Reference proteome</keyword>
<reference evidence="1" key="1">
    <citation type="submission" date="2020-01" db="EMBL/GenBank/DDBJ databases">
        <authorList>
            <person name="Mishra B."/>
        </authorList>
    </citation>
    <scope>NUCLEOTIDE SEQUENCE [LARGE SCALE GENOMIC DNA]</scope>
</reference>
<sequence>MSATQPSFAPPAPRPVLSLLIIMPVRISPTIPHTPNCSAATCLTTCLMPMPLTPVSVTAYWVAKDTTIGSWIWNLPSEVGLTAGLTLVDENLPLSPPSFIYPFVEKFGRHSEDPPDPDLAFSTRFSGFPSSSVPESIPSSSVVPYASRFKASLRNLRKLAPPTYLDDGTPVVHAPESVLLKAYEMWKEHIITQFHGLLPPASVVYANLNPFGGKCGNMTMRKLLDYACLILIPSVATRDWVLEVGYWQAGNCGFNVSPWSASASLVLPDLVSAPTWAVLKNVPPMLYSLDGISVIASAIGDPLHTENSRLDVVIMGATKVKVEIMLDSSPPETVIVRDLCEI</sequence>
<dbReference type="AlphaFoldDB" id="A0A6D2IIY4"/>
<dbReference type="Proteomes" id="UP000467841">
    <property type="component" value="Unassembled WGS sequence"/>
</dbReference>
<dbReference type="EMBL" id="CACVBM020001058">
    <property type="protein sequence ID" value="CAA7027562.1"/>
    <property type="molecule type" value="Genomic_DNA"/>
</dbReference>
<dbReference type="OrthoDB" id="1112099at2759"/>
<proteinExistence type="predicted"/>
<evidence type="ECO:0000313" key="1">
    <source>
        <dbReference type="EMBL" id="CAA7027562.1"/>
    </source>
</evidence>
<name>A0A6D2IIY4_9BRAS</name>
<organism evidence="1 2">
    <name type="scientific">Microthlaspi erraticum</name>
    <dbReference type="NCBI Taxonomy" id="1685480"/>
    <lineage>
        <taxon>Eukaryota</taxon>
        <taxon>Viridiplantae</taxon>
        <taxon>Streptophyta</taxon>
        <taxon>Embryophyta</taxon>
        <taxon>Tracheophyta</taxon>
        <taxon>Spermatophyta</taxon>
        <taxon>Magnoliopsida</taxon>
        <taxon>eudicotyledons</taxon>
        <taxon>Gunneridae</taxon>
        <taxon>Pentapetalae</taxon>
        <taxon>rosids</taxon>
        <taxon>malvids</taxon>
        <taxon>Brassicales</taxon>
        <taxon>Brassicaceae</taxon>
        <taxon>Coluteocarpeae</taxon>
        <taxon>Microthlaspi</taxon>
    </lineage>
</organism>